<proteinExistence type="predicted"/>
<evidence type="ECO:0000313" key="3">
    <source>
        <dbReference type="Proteomes" id="UP000464311"/>
    </source>
</evidence>
<dbReference type="EMBL" id="MN335248">
    <property type="protein sequence ID" value="QFQ33304.1"/>
    <property type="molecule type" value="Genomic_DNA"/>
</dbReference>
<dbReference type="Proteomes" id="UP000464311">
    <property type="component" value="Segment"/>
</dbReference>
<reference evidence="2 3" key="1">
    <citation type="submission" date="2019-08" db="EMBL/GenBank/DDBJ databases">
        <title>Complete genome sequence of XaF13 a new phage of Xanthomonas vesicatoria.</title>
        <authorList>
            <person name="Solis-Sanchez A."/>
            <person name="Quinones-Aguilar E."/>
            <person name="Vega-Arreguin J."/>
            <person name="Fraire-Velazquez S."/>
            <person name="Rincon-Enriquez G."/>
        </authorList>
    </citation>
    <scope>NUCLEOTIDE SEQUENCE [LARGE SCALE GENOMIC DNA]</scope>
</reference>
<name>A0A5P8FST4_9VIRU</name>
<protein>
    <submittedName>
        <fullName evidence="2">Uncharacterized protein</fullName>
    </submittedName>
</protein>
<feature type="compositionally biased region" description="Polar residues" evidence="1">
    <location>
        <begin position="87"/>
        <end position="112"/>
    </location>
</feature>
<sequence>MLICMSSLAGTDAQGKHKEASCTCMTEQGTAYDLDQPQCRTIAKRGPVYNPYRERRENEQQPAQQQQAVQGGAAAPGLSGVVVQRGMRTQGTFPESKGYNTKTTTPSTSLEM</sequence>
<accession>A0A5P8FST4</accession>
<feature type="region of interest" description="Disordered" evidence="1">
    <location>
        <begin position="48"/>
        <end position="112"/>
    </location>
</feature>
<keyword evidence="3" id="KW-1185">Reference proteome</keyword>
<evidence type="ECO:0000313" key="2">
    <source>
        <dbReference type="EMBL" id="QFQ33304.1"/>
    </source>
</evidence>
<gene>
    <name evidence="2" type="ORF">XaF13_p07</name>
</gene>
<organism evidence="2 3">
    <name type="scientific">Vibrio phage XacF13</name>
    <dbReference type="NCBI Taxonomy" id="3071318"/>
    <lineage>
        <taxon>Viruses</taxon>
        <taxon>Monodnaviria</taxon>
        <taxon>Loebvirae</taxon>
        <taxon>Hofneiviricota</taxon>
        <taxon>Faserviricetes</taxon>
        <taxon>Tubulavirales</taxon>
        <taxon>Inoviridae</taxon>
        <taxon>Xylivirus</taxon>
        <taxon>Xylivirus XacF13</taxon>
    </lineage>
</organism>
<feature type="compositionally biased region" description="Low complexity" evidence="1">
    <location>
        <begin position="60"/>
        <end position="77"/>
    </location>
</feature>
<evidence type="ECO:0000256" key="1">
    <source>
        <dbReference type="SAM" id="MobiDB-lite"/>
    </source>
</evidence>